<protein>
    <submittedName>
        <fullName evidence="2">Uncharacterized protein</fullName>
    </submittedName>
</protein>
<gene>
    <name evidence="2" type="ORF">PV328_006245</name>
</gene>
<evidence type="ECO:0000313" key="3">
    <source>
        <dbReference type="Proteomes" id="UP001168990"/>
    </source>
</evidence>
<proteinExistence type="predicted"/>
<feature type="transmembrane region" description="Helical" evidence="1">
    <location>
        <begin position="45"/>
        <end position="68"/>
    </location>
</feature>
<organism evidence="2 3">
    <name type="scientific">Microctonus aethiopoides</name>
    <dbReference type="NCBI Taxonomy" id="144406"/>
    <lineage>
        <taxon>Eukaryota</taxon>
        <taxon>Metazoa</taxon>
        <taxon>Ecdysozoa</taxon>
        <taxon>Arthropoda</taxon>
        <taxon>Hexapoda</taxon>
        <taxon>Insecta</taxon>
        <taxon>Pterygota</taxon>
        <taxon>Neoptera</taxon>
        <taxon>Endopterygota</taxon>
        <taxon>Hymenoptera</taxon>
        <taxon>Apocrita</taxon>
        <taxon>Ichneumonoidea</taxon>
        <taxon>Braconidae</taxon>
        <taxon>Euphorinae</taxon>
        <taxon>Microctonus</taxon>
    </lineage>
</organism>
<evidence type="ECO:0000313" key="2">
    <source>
        <dbReference type="EMBL" id="KAK0172988.1"/>
    </source>
</evidence>
<dbReference type="EMBL" id="JAQQBS010000002">
    <property type="protein sequence ID" value="KAK0172988.1"/>
    <property type="molecule type" value="Genomic_DNA"/>
</dbReference>
<keyword evidence="1" id="KW-1133">Transmembrane helix</keyword>
<reference evidence="2" key="1">
    <citation type="journal article" date="2023" name="bioRxiv">
        <title>Scaffold-level genome assemblies of two parasitoid biocontrol wasps reveal the parthenogenesis mechanism and an associated novel virus.</title>
        <authorList>
            <person name="Inwood S."/>
            <person name="Skelly J."/>
            <person name="Guhlin J."/>
            <person name="Harrop T."/>
            <person name="Goldson S."/>
            <person name="Dearden P."/>
        </authorList>
    </citation>
    <scope>NUCLEOTIDE SEQUENCE</scope>
    <source>
        <strain evidence="2">Irish</strain>
        <tissue evidence="2">Whole body</tissue>
    </source>
</reference>
<keyword evidence="3" id="KW-1185">Reference proteome</keyword>
<keyword evidence="1" id="KW-0472">Membrane</keyword>
<comment type="caution">
    <text evidence="2">The sequence shown here is derived from an EMBL/GenBank/DDBJ whole genome shotgun (WGS) entry which is preliminary data.</text>
</comment>
<accession>A0AA39KT61</accession>
<evidence type="ECO:0000256" key="1">
    <source>
        <dbReference type="SAM" id="Phobius"/>
    </source>
</evidence>
<dbReference type="Proteomes" id="UP001168990">
    <property type="component" value="Unassembled WGS sequence"/>
</dbReference>
<dbReference type="AlphaFoldDB" id="A0AA39KT61"/>
<reference evidence="2" key="2">
    <citation type="submission" date="2023-03" db="EMBL/GenBank/DDBJ databases">
        <authorList>
            <person name="Inwood S.N."/>
            <person name="Skelly J.G."/>
            <person name="Guhlin J."/>
            <person name="Harrop T.W.R."/>
            <person name="Goldson S.G."/>
            <person name="Dearden P.K."/>
        </authorList>
    </citation>
    <scope>NUCLEOTIDE SEQUENCE</scope>
    <source>
        <strain evidence="2">Irish</strain>
        <tissue evidence="2">Whole body</tissue>
    </source>
</reference>
<feature type="transmembrane region" description="Helical" evidence="1">
    <location>
        <begin position="16"/>
        <end position="33"/>
    </location>
</feature>
<name>A0AA39KT61_9HYME</name>
<sequence length="168" mass="19140">MAKDILAFGSTDIESRVMAISLLHIIFGVLFIINFDSDNAYGFEFYYILLPPLIVQILISFIMIIGTIPRKLSFIFPFVCMCFGNIITFIPIAIAHLIYLGINLRSEELWFANLGISIIKTAVFSGGYIYFFIMAFSFYQIVLREKFSPVKTDKTPNKVQLETVSVHI</sequence>
<keyword evidence="1" id="KW-0812">Transmembrane</keyword>
<feature type="transmembrane region" description="Helical" evidence="1">
    <location>
        <begin position="75"/>
        <end position="102"/>
    </location>
</feature>